<dbReference type="RefSeq" id="WP_227708626.1">
    <property type="nucleotide sequence ID" value="NZ_JAJEQX010000030.1"/>
</dbReference>
<evidence type="ECO:0000313" key="3">
    <source>
        <dbReference type="Proteomes" id="UP001198151"/>
    </source>
</evidence>
<reference evidence="2 3" key="1">
    <citation type="submission" date="2021-10" db="EMBL/GenBank/DDBJ databases">
        <title>Anaerobic single-cell dispensing facilitates the cultivation of human gut bacteria.</title>
        <authorList>
            <person name="Afrizal A."/>
        </authorList>
    </citation>
    <scope>NUCLEOTIDE SEQUENCE [LARGE SCALE GENOMIC DNA]</scope>
    <source>
        <strain evidence="2 3">CLA-AA-H200</strain>
    </source>
</reference>
<evidence type="ECO:0000313" key="2">
    <source>
        <dbReference type="EMBL" id="MCC2255596.1"/>
    </source>
</evidence>
<sequence length="348" mass="40330">MSEEKKNKESGHFVICDIQTEYAEHLQKVLEDHFSEEYQFHFFRDAGKMKEFAESGKTDILLTCEEYEAELSEKAGGANLFILTDDREYAQRRRDGYTYIFRYQPADTIVRELRKGIKKTRSPDRSERYLSPVPEQRKRVVRIRDEPGVRGIVGVYSPIHRIGKTKFAIRLGQKLAAQIPVLYLNMEGYSGGDFYFSGRTEYDLGDLIYCMKQERTDYGIKISTMTGQIDGLDYISPMNNEQDLRMVSKDEWITLLDRICDECIYEAVILDLGDCINGLYEIMRKCTKIYTPYICDSISDTKMEQYENNLRESGYEDVLRKTVRRQMKKAAGIKKGSGSENDQDGNSV</sequence>
<proteinExistence type="predicted"/>
<feature type="region of interest" description="Disordered" evidence="1">
    <location>
        <begin position="329"/>
        <end position="348"/>
    </location>
</feature>
<dbReference type="Gene3D" id="3.40.50.300">
    <property type="entry name" value="P-loop containing nucleotide triphosphate hydrolases"/>
    <property type="match status" value="1"/>
</dbReference>
<gene>
    <name evidence="2" type="ORF">LKD70_14435</name>
</gene>
<accession>A0ABS8G012</accession>
<evidence type="ECO:0000256" key="1">
    <source>
        <dbReference type="SAM" id="MobiDB-lite"/>
    </source>
</evidence>
<protein>
    <submittedName>
        <fullName evidence="2">Uncharacterized protein</fullName>
    </submittedName>
</protein>
<name>A0ABS8G012_9FIRM</name>
<dbReference type="Gene3D" id="3.40.50.10850">
    <property type="entry name" value="Ntrc-like two-domain protein"/>
    <property type="match status" value="1"/>
</dbReference>
<organism evidence="2 3">
    <name type="scientific">Ruminococcus turbiniformis</name>
    <dbReference type="NCBI Taxonomy" id="2881258"/>
    <lineage>
        <taxon>Bacteria</taxon>
        <taxon>Bacillati</taxon>
        <taxon>Bacillota</taxon>
        <taxon>Clostridia</taxon>
        <taxon>Eubacteriales</taxon>
        <taxon>Oscillospiraceae</taxon>
        <taxon>Ruminococcus</taxon>
    </lineage>
</organism>
<dbReference type="InterPro" id="IPR027417">
    <property type="entry name" value="P-loop_NTPase"/>
</dbReference>
<dbReference type="EMBL" id="JAJEQX010000030">
    <property type="protein sequence ID" value="MCC2255596.1"/>
    <property type="molecule type" value="Genomic_DNA"/>
</dbReference>
<comment type="caution">
    <text evidence="2">The sequence shown here is derived from an EMBL/GenBank/DDBJ whole genome shotgun (WGS) entry which is preliminary data.</text>
</comment>
<dbReference type="Proteomes" id="UP001198151">
    <property type="component" value="Unassembled WGS sequence"/>
</dbReference>
<keyword evidence="3" id="KW-1185">Reference proteome</keyword>